<evidence type="ECO:0000256" key="6">
    <source>
        <dbReference type="ARBA" id="ARBA00022496"/>
    </source>
</evidence>
<evidence type="ECO:0000313" key="13">
    <source>
        <dbReference type="Proteomes" id="UP000694924"/>
    </source>
</evidence>
<dbReference type="PRINTS" id="PR00904">
    <property type="entry name" value="FRATAXIN"/>
</dbReference>
<dbReference type="CDD" id="cd00503">
    <property type="entry name" value="Frataxin"/>
    <property type="match status" value="1"/>
</dbReference>
<keyword evidence="6" id="KW-0410">Iron transport</keyword>
<comment type="subcellular location">
    <subcellularLocation>
        <location evidence="1">Mitochondrion</location>
    </subcellularLocation>
</comment>
<keyword evidence="8" id="KW-0560">Oxidoreductase</keyword>
<evidence type="ECO:0000256" key="2">
    <source>
        <dbReference type="ARBA" id="ARBA00008183"/>
    </source>
</evidence>
<dbReference type="PROSITE" id="PS50810">
    <property type="entry name" value="FRATAXIN_2"/>
    <property type="match status" value="1"/>
</dbReference>
<dbReference type="InterPro" id="IPR002908">
    <property type="entry name" value="Frataxin/CyaY"/>
</dbReference>
<evidence type="ECO:0000256" key="8">
    <source>
        <dbReference type="ARBA" id="ARBA00023002"/>
    </source>
</evidence>
<dbReference type="GeneID" id="107073069"/>
<evidence type="ECO:0000256" key="9">
    <source>
        <dbReference type="ARBA" id="ARBA00023004"/>
    </source>
</evidence>
<keyword evidence="11" id="KW-0496">Mitochondrion</keyword>
<dbReference type="InterPro" id="IPR017789">
    <property type="entry name" value="Frataxin"/>
</dbReference>
<evidence type="ECO:0000256" key="12">
    <source>
        <dbReference type="ARBA" id="ARBA00047990"/>
    </source>
</evidence>
<keyword evidence="9" id="KW-0408">Iron</keyword>
<dbReference type="NCBIfam" id="TIGR03421">
    <property type="entry name" value="FeS_CyaY"/>
    <property type="match status" value="1"/>
</dbReference>
<dbReference type="PROSITE" id="PS01344">
    <property type="entry name" value="FRATAXIN_1"/>
    <property type="match status" value="1"/>
</dbReference>
<evidence type="ECO:0000256" key="5">
    <source>
        <dbReference type="ARBA" id="ARBA00022448"/>
    </source>
</evidence>
<keyword evidence="4" id="KW-0409">Iron storage</keyword>
<dbReference type="EC" id="1.16.3.1" evidence="3"/>
<evidence type="ECO:0000256" key="1">
    <source>
        <dbReference type="ARBA" id="ARBA00004173"/>
    </source>
</evidence>
<keyword evidence="7" id="KW-0809">Transit peptide</keyword>
<name>A0ABM1J948_POLDO</name>
<dbReference type="PANTHER" id="PTHR16821">
    <property type="entry name" value="FRATAXIN"/>
    <property type="match status" value="1"/>
</dbReference>
<dbReference type="Pfam" id="PF01491">
    <property type="entry name" value="Frataxin_Cyay"/>
    <property type="match status" value="1"/>
</dbReference>
<dbReference type="RefSeq" id="XP_015188986.1">
    <property type="nucleotide sequence ID" value="XM_015333500.1"/>
</dbReference>
<dbReference type="Gene3D" id="3.30.920.10">
    <property type="entry name" value="Frataxin/CyaY"/>
    <property type="match status" value="1"/>
</dbReference>
<evidence type="ECO:0000256" key="11">
    <source>
        <dbReference type="ARBA" id="ARBA00023128"/>
    </source>
</evidence>
<evidence type="ECO:0000256" key="10">
    <source>
        <dbReference type="ARBA" id="ARBA00023065"/>
    </source>
</evidence>
<evidence type="ECO:0000313" key="14">
    <source>
        <dbReference type="RefSeq" id="XP_015188986.1"/>
    </source>
</evidence>
<proteinExistence type="inferred from homology"/>
<sequence>MFKIVIRAIIPRKVSNEISTKTTCDILSRKLSVDYKNNFRGYGSVYSTKHINRNNNLFYHVPLFFCSSNVDHMNLDKSLTLVEFEKISDATLESLTEYFDELIEEAVELEDADVSYGDGVLTVKFGNPYGTYVINRQTPNRQIWLSSPTSGPKRYDFVKGKWVYKYDDKTLHELLNNEVSTIVKKEVSFDKCFYSGKE</sequence>
<protein>
    <recommendedName>
        <fullName evidence="3">ferroxidase</fullName>
        <ecNumber evidence="3">1.16.3.1</ecNumber>
    </recommendedName>
</protein>
<dbReference type="Proteomes" id="UP000694924">
    <property type="component" value="Unplaced"/>
</dbReference>
<evidence type="ECO:0000256" key="7">
    <source>
        <dbReference type="ARBA" id="ARBA00022946"/>
    </source>
</evidence>
<reference evidence="14" key="1">
    <citation type="submission" date="2025-08" db="UniProtKB">
        <authorList>
            <consortium name="RefSeq"/>
        </authorList>
    </citation>
    <scope>IDENTIFICATION</scope>
    <source>
        <tissue evidence="14">Whole body</tissue>
    </source>
</reference>
<dbReference type="InterPro" id="IPR020895">
    <property type="entry name" value="Frataxin_CS"/>
</dbReference>
<dbReference type="SUPFAM" id="SSF55387">
    <property type="entry name" value="Frataxin/Nqo15-like"/>
    <property type="match status" value="1"/>
</dbReference>
<dbReference type="NCBIfam" id="TIGR03422">
    <property type="entry name" value="mito_frataxin"/>
    <property type="match status" value="1"/>
</dbReference>
<keyword evidence="13" id="KW-1185">Reference proteome</keyword>
<organism evidence="13 14">
    <name type="scientific">Polistes dominula</name>
    <name type="common">European paper wasp</name>
    <name type="synonym">Vespa dominula</name>
    <dbReference type="NCBI Taxonomy" id="743375"/>
    <lineage>
        <taxon>Eukaryota</taxon>
        <taxon>Metazoa</taxon>
        <taxon>Ecdysozoa</taxon>
        <taxon>Arthropoda</taxon>
        <taxon>Hexapoda</taxon>
        <taxon>Insecta</taxon>
        <taxon>Pterygota</taxon>
        <taxon>Neoptera</taxon>
        <taxon>Endopterygota</taxon>
        <taxon>Hymenoptera</taxon>
        <taxon>Apocrita</taxon>
        <taxon>Aculeata</taxon>
        <taxon>Vespoidea</taxon>
        <taxon>Vespidae</taxon>
        <taxon>Polistinae</taxon>
        <taxon>Polistini</taxon>
        <taxon>Polistes</taxon>
    </lineage>
</organism>
<gene>
    <name evidence="14" type="primary">LOC107073069</name>
</gene>
<keyword evidence="10" id="KW-0406">Ion transport</keyword>
<keyword evidence="5" id="KW-0813">Transport</keyword>
<accession>A0ABM1J948</accession>
<comment type="catalytic activity">
    <reaction evidence="12">
        <text>4 Fe(2+) + O2 + 4 H(+) = 4 Fe(3+) + 2 H2O</text>
        <dbReference type="Rhea" id="RHEA:11148"/>
        <dbReference type="ChEBI" id="CHEBI:15377"/>
        <dbReference type="ChEBI" id="CHEBI:15378"/>
        <dbReference type="ChEBI" id="CHEBI:15379"/>
        <dbReference type="ChEBI" id="CHEBI:29033"/>
        <dbReference type="ChEBI" id="CHEBI:29034"/>
        <dbReference type="EC" id="1.16.3.1"/>
    </reaction>
</comment>
<evidence type="ECO:0000256" key="4">
    <source>
        <dbReference type="ARBA" id="ARBA00022434"/>
    </source>
</evidence>
<comment type="similarity">
    <text evidence="2">Belongs to the frataxin family.</text>
</comment>
<dbReference type="InterPro" id="IPR036524">
    <property type="entry name" value="Frataxin/CyaY_sf"/>
</dbReference>
<evidence type="ECO:0000256" key="3">
    <source>
        <dbReference type="ARBA" id="ARBA00013107"/>
    </source>
</evidence>
<dbReference type="PANTHER" id="PTHR16821:SF2">
    <property type="entry name" value="FRATAXIN, MITOCHONDRIAL"/>
    <property type="match status" value="1"/>
</dbReference>
<dbReference type="SMART" id="SM01219">
    <property type="entry name" value="Frataxin_Cyay"/>
    <property type="match status" value="1"/>
</dbReference>